<keyword evidence="1" id="KW-0472">Membrane</keyword>
<keyword evidence="1" id="KW-1133">Transmembrane helix</keyword>
<dbReference type="AlphaFoldDB" id="A0A8X6L885"/>
<name>A0A8X6L885_TRICU</name>
<organism evidence="2 3">
    <name type="scientific">Trichonephila clavata</name>
    <name type="common">Joro spider</name>
    <name type="synonym">Nephila clavata</name>
    <dbReference type="NCBI Taxonomy" id="2740835"/>
    <lineage>
        <taxon>Eukaryota</taxon>
        <taxon>Metazoa</taxon>
        <taxon>Ecdysozoa</taxon>
        <taxon>Arthropoda</taxon>
        <taxon>Chelicerata</taxon>
        <taxon>Arachnida</taxon>
        <taxon>Araneae</taxon>
        <taxon>Araneomorphae</taxon>
        <taxon>Entelegynae</taxon>
        <taxon>Araneoidea</taxon>
        <taxon>Nephilidae</taxon>
        <taxon>Trichonephila</taxon>
    </lineage>
</organism>
<reference evidence="2" key="1">
    <citation type="submission" date="2020-07" db="EMBL/GenBank/DDBJ databases">
        <title>Multicomponent nature underlies the extraordinary mechanical properties of spider dragline silk.</title>
        <authorList>
            <person name="Kono N."/>
            <person name="Nakamura H."/>
            <person name="Mori M."/>
            <person name="Yoshida Y."/>
            <person name="Ohtoshi R."/>
            <person name="Malay A.D."/>
            <person name="Moran D.A.P."/>
            <person name="Tomita M."/>
            <person name="Numata K."/>
            <person name="Arakawa K."/>
        </authorList>
    </citation>
    <scope>NUCLEOTIDE SEQUENCE</scope>
</reference>
<sequence length="116" mass="13325">MATLRFIRKNKKNPIQSQNPACLEGGYVLGPLYSLLDGLSFLSNLFLYCFLCLFRIVVLQNLLLSGDSMPLFYQSILQRSFVCTKNSLILASPFLFCATYFGVSKKRKEQYQSQRF</sequence>
<keyword evidence="1" id="KW-0812">Transmembrane</keyword>
<protein>
    <submittedName>
        <fullName evidence="2">Uncharacterized protein</fullName>
    </submittedName>
</protein>
<evidence type="ECO:0000256" key="1">
    <source>
        <dbReference type="SAM" id="Phobius"/>
    </source>
</evidence>
<keyword evidence="3" id="KW-1185">Reference proteome</keyword>
<evidence type="ECO:0000313" key="3">
    <source>
        <dbReference type="Proteomes" id="UP000887116"/>
    </source>
</evidence>
<feature type="transmembrane region" description="Helical" evidence="1">
    <location>
        <begin position="84"/>
        <end position="103"/>
    </location>
</feature>
<accession>A0A8X6L885</accession>
<gene>
    <name evidence="2" type="ORF">TNCT_192281</name>
</gene>
<feature type="transmembrane region" description="Helical" evidence="1">
    <location>
        <begin position="45"/>
        <end position="64"/>
    </location>
</feature>
<comment type="caution">
    <text evidence="2">The sequence shown here is derived from an EMBL/GenBank/DDBJ whole genome shotgun (WGS) entry which is preliminary data.</text>
</comment>
<dbReference type="EMBL" id="BMAO01034560">
    <property type="protein sequence ID" value="GFQ97443.1"/>
    <property type="molecule type" value="Genomic_DNA"/>
</dbReference>
<evidence type="ECO:0000313" key="2">
    <source>
        <dbReference type="EMBL" id="GFQ97443.1"/>
    </source>
</evidence>
<dbReference type="Proteomes" id="UP000887116">
    <property type="component" value="Unassembled WGS sequence"/>
</dbReference>
<proteinExistence type="predicted"/>